<sequence length="136" mass="15279">MQSGRRHVSFRFVTMLMLLLIPKITTEREEADAAPDAVGQAKTAWSWPWPRMDAVLGVLFGPKSGGKKEECRQPAVKVANWQHRIPLDRQTQCNANGQQPADGGRRRTESSGCARPENKHRKRKPHGFWPGHCGSL</sequence>
<gene>
    <name evidence="3" type="ORF">HDC14905</name>
</gene>
<keyword evidence="2" id="KW-0732">Signal</keyword>
<accession>Q6IJH5</accession>
<dbReference type="AlphaFoldDB" id="Q6IJH5"/>
<feature type="compositionally biased region" description="Polar residues" evidence="1">
    <location>
        <begin position="89"/>
        <end position="99"/>
    </location>
</feature>
<feature type="region of interest" description="Disordered" evidence="1">
    <location>
        <begin position="88"/>
        <end position="136"/>
    </location>
</feature>
<evidence type="ECO:0000256" key="1">
    <source>
        <dbReference type="SAM" id="MobiDB-lite"/>
    </source>
</evidence>
<proteinExistence type="predicted"/>
<name>Q6IJH5_DROME</name>
<evidence type="ECO:0000313" key="3">
    <source>
        <dbReference type="EMBL" id="DAA04246.1"/>
    </source>
</evidence>
<dbReference type="EMBL" id="BK002741">
    <property type="protein sequence ID" value="DAA04246.1"/>
    <property type="molecule type" value="Genomic_DNA"/>
</dbReference>
<feature type="chain" id="PRO_5004275303" evidence="2">
    <location>
        <begin position="27"/>
        <end position="136"/>
    </location>
</feature>
<protein>
    <submittedName>
        <fullName evidence="3">HDC14905</fullName>
    </submittedName>
</protein>
<organism evidence="3">
    <name type="scientific">Drosophila melanogaster</name>
    <name type="common">Fruit fly</name>
    <dbReference type="NCBI Taxonomy" id="7227"/>
    <lineage>
        <taxon>Eukaryota</taxon>
        <taxon>Metazoa</taxon>
        <taxon>Ecdysozoa</taxon>
        <taxon>Arthropoda</taxon>
        <taxon>Hexapoda</taxon>
        <taxon>Insecta</taxon>
        <taxon>Pterygota</taxon>
        <taxon>Neoptera</taxon>
        <taxon>Endopterygota</taxon>
        <taxon>Diptera</taxon>
        <taxon>Brachycera</taxon>
        <taxon>Muscomorpha</taxon>
        <taxon>Ephydroidea</taxon>
        <taxon>Drosophilidae</taxon>
        <taxon>Drosophila</taxon>
        <taxon>Sophophora</taxon>
    </lineage>
</organism>
<reference evidence="3" key="1">
    <citation type="journal article" date="2003" name="Genome Biol.">
        <title>An integrated gene annotation and transcriptional profiling approach towards the full gene content of the Drosophila genome.</title>
        <authorList>
            <person name="Hild M."/>
            <person name="Beckmann B."/>
            <person name="Haas S.A."/>
            <person name="Koch B."/>
            <person name="Solovyev V."/>
            <person name="Busold C."/>
            <person name="Fellenberg K."/>
            <person name="Boutros M."/>
            <person name="Vingron M."/>
            <person name="Sauer F."/>
            <person name="Hoheisel J.D."/>
            <person name="Paro R."/>
        </authorList>
    </citation>
    <scope>NUCLEOTIDE SEQUENCE</scope>
</reference>
<evidence type="ECO:0000256" key="2">
    <source>
        <dbReference type="SAM" id="SignalP"/>
    </source>
</evidence>
<feature type="signal peptide" evidence="2">
    <location>
        <begin position="1"/>
        <end position="26"/>
    </location>
</feature>